<dbReference type="InterPro" id="IPR028288">
    <property type="entry name" value="SCAR/WAVE_fam"/>
</dbReference>
<organism evidence="4 5">
    <name type="scientific">Sphagnum troendelagicum</name>
    <dbReference type="NCBI Taxonomy" id="128251"/>
    <lineage>
        <taxon>Eukaryota</taxon>
        <taxon>Viridiplantae</taxon>
        <taxon>Streptophyta</taxon>
        <taxon>Embryophyta</taxon>
        <taxon>Bryophyta</taxon>
        <taxon>Sphagnophytina</taxon>
        <taxon>Sphagnopsida</taxon>
        <taxon>Sphagnales</taxon>
        <taxon>Sphagnaceae</taxon>
        <taxon>Sphagnum</taxon>
    </lineage>
</organism>
<feature type="compositionally biased region" description="Low complexity" evidence="3">
    <location>
        <begin position="563"/>
        <end position="576"/>
    </location>
</feature>
<evidence type="ECO:0000256" key="1">
    <source>
        <dbReference type="ARBA" id="ARBA00006993"/>
    </source>
</evidence>
<protein>
    <recommendedName>
        <fullName evidence="2">Protein SCAR</fullName>
    </recommendedName>
    <alternativeName>
        <fullName evidence="2">Protein WAVE</fullName>
    </alternativeName>
</protein>
<keyword evidence="2" id="KW-0963">Cytoplasm</keyword>
<dbReference type="Gene3D" id="1.20.5.340">
    <property type="match status" value="1"/>
</dbReference>
<feature type="region of interest" description="Disordered" evidence="3">
    <location>
        <begin position="211"/>
        <end position="232"/>
    </location>
</feature>
<evidence type="ECO:0000313" key="5">
    <source>
        <dbReference type="Proteomes" id="UP001497512"/>
    </source>
</evidence>
<gene>
    <name evidence="4" type="ORF">CSSPTR1EN2_LOCUS15670</name>
</gene>
<feature type="region of interest" description="Disordered" evidence="3">
    <location>
        <begin position="559"/>
        <end position="580"/>
    </location>
</feature>
<comment type="similarity">
    <text evidence="1 2">Belongs to the SCAR/WAVE family.</text>
</comment>
<keyword evidence="5" id="KW-1185">Reference proteome</keyword>
<accession>A0ABP0UGQ2</accession>
<dbReference type="PANTHER" id="PTHR12902">
    <property type="entry name" value="WASP-1"/>
    <property type="match status" value="1"/>
</dbReference>
<dbReference type="EMBL" id="OZ019895">
    <property type="protein sequence ID" value="CAK9220866.1"/>
    <property type="molecule type" value="Genomic_DNA"/>
</dbReference>
<comment type="subcellular location">
    <subcellularLocation>
        <location evidence="2">Cytoplasm</location>
        <location evidence="2">Cytoskeleton</location>
    </subcellularLocation>
</comment>
<name>A0ABP0UGQ2_9BRYO</name>
<sequence>MPLVRYEVRSEHRLAKQELYRAAAARDDSQALLEGVAVAGLLGIVRQLGDLAELAAEVFQDLHEQLTALTVQGNGLKSRLLKLETDLPGVEKALRTSTEQIHYNYTPGLQWHPILWTDQSNCTKSELPNFVRNFYDNCRGPPRLFLLDKFDVAGEGACMKRYTDPSFYKTMCTGSVFKGVCHQSPFEKEKERRCKSGEETLGSFLHFRKQSSSLHSKNEDVSGAVSSKQMEQDNPDFAQQQHMAQDLGQDANEPCMTREIGTGDVEVAKVLSSSQDFPQQNETQVNGENGKNFLEEDEEEFASDGEHFVDALATMDSEVESEDSETQAPPDVVSSVANSMAHTESPREKLSEGLALNGANLQDRTRLLGKELLEASSLEGLNAQEDLQLQEEENVGFTPISLLEVDDDLGFEKCSPSFLKDFAPSSLNHFAHRANMESAREKAPEALGDLQEKLPKSCTGIEERLQAGFEPNEKAPSSAHLPAHLQASKGESGHDSFGPCLVSLSEATENLKDLSGAQNADGDIKETGSILVEERETLEYTDKKQTKFVPYRAVPNGIAKSMDTTTTSSTDDNSSSEYRRSIEETYNPFTSSSSSMSYSVSESPSRDSIDFSPLHSPLMSPWSHLSLSCVYFDSSESDDSFRIHSVQSPQLNPLVAPLPIMHSTAQKHSEAQLLVAAADPVVT</sequence>
<reference evidence="4" key="1">
    <citation type="submission" date="2024-02" db="EMBL/GenBank/DDBJ databases">
        <authorList>
            <consortium name="ELIXIR-Norway"/>
            <consortium name="Elixir Norway"/>
        </authorList>
    </citation>
    <scope>NUCLEOTIDE SEQUENCE</scope>
</reference>
<evidence type="ECO:0000313" key="4">
    <source>
        <dbReference type="EMBL" id="CAK9220866.1"/>
    </source>
</evidence>
<comment type="function">
    <text evidence="2">Involved in regulation of actin and microtubule organization. Part of a WAVE complex that activates the Arp2/3 complex.</text>
</comment>
<evidence type="ECO:0000256" key="2">
    <source>
        <dbReference type="RuleBase" id="RU367034"/>
    </source>
</evidence>
<proteinExistence type="inferred from homology"/>
<dbReference type="Proteomes" id="UP001497512">
    <property type="component" value="Chromosome 3"/>
</dbReference>
<keyword evidence="2" id="KW-0206">Cytoskeleton</keyword>
<evidence type="ECO:0000256" key="3">
    <source>
        <dbReference type="SAM" id="MobiDB-lite"/>
    </source>
</evidence>
<dbReference type="Gene3D" id="6.10.280.150">
    <property type="match status" value="1"/>
</dbReference>
<dbReference type="PANTHER" id="PTHR12902:SF1">
    <property type="entry name" value="WISKOTT-ALDRICH SYNDROME PROTEIN FAMILY MEMBER"/>
    <property type="match status" value="1"/>
</dbReference>
<keyword evidence="2" id="KW-0009">Actin-binding</keyword>